<feature type="transmembrane region" description="Helical" evidence="8">
    <location>
        <begin position="146"/>
        <end position="179"/>
    </location>
</feature>
<accession>A0A0A2E7V3</accession>
<organism evidence="9 10">
    <name type="scientific">Porphyromonas macacae</name>
    <dbReference type="NCBI Taxonomy" id="28115"/>
    <lineage>
        <taxon>Bacteria</taxon>
        <taxon>Pseudomonadati</taxon>
        <taxon>Bacteroidota</taxon>
        <taxon>Bacteroidia</taxon>
        <taxon>Bacteroidales</taxon>
        <taxon>Porphyromonadaceae</taxon>
        <taxon>Porphyromonas</taxon>
    </lineage>
</organism>
<evidence type="ECO:0000256" key="3">
    <source>
        <dbReference type="ARBA" id="ARBA00022960"/>
    </source>
</evidence>
<evidence type="ECO:0000256" key="1">
    <source>
        <dbReference type="ARBA" id="ARBA00004141"/>
    </source>
</evidence>
<dbReference type="NCBIfam" id="NF037961">
    <property type="entry name" value="RodA_shape"/>
    <property type="match status" value="2"/>
</dbReference>
<dbReference type="AlphaFoldDB" id="A0A0A2E7V3"/>
<feature type="transmembrane region" description="Helical" evidence="8">
    <location>
        <begin position="82"/>
        <end position="101"/>
    </location>
</feature>
<dbReference type="GO" id="GO:0051301">
    <property type="term" value="P:cell division"/>
    <property type="evidence" value="ECO:0007669"/>
    <property type="project" value="InterPro"/>
</dbReference>
<evidence type="ECO:0000256" key="8">
    <source>
        <dbReference type="SAM" id="Phobius"/>
    </source>
</evidence>
<dbReference type="eggNOG" id="COG0772">
    <property type="taxonomic scope" value="Bacteria"/>
</dbReference>
<feature type="transmembrane region" description="Helical" evidence="8">
    <location>
        <begin position="52"/>
        <end position="70"/>
    </location>
</feature>
<feature type="transmembrane region" description="Helical" evidence="8">
    <location>
        <begin position="12"/>
        <end position="32"/>
    </location>
</feature>
<dbReference type="GO" id="GO:0015648">
    <property type="term" value="F:lipid-linked peptidoglycan transporter activity"/>
    <property type="evidence" value="ECO:0007669"/>
    <property type="project" value="TreeGrafter"/>
</dbReference>
<dbReference type="OrthoDB" id="9768187at2"/>
<dbReference type="STRING" id="28115.HQ47_07190"/>
<evidence type="ECO:0000313" key="10">
    <source>
        <dbReference type="Proteomes" id="UP000030103"/>
    </source>
</evidence>
<dbReference type="EMBL" id="JRFA01000019">
    <property type="protein sequence ID" value="KGN73722.1"/>
    <property type="molecule type" value="Genomic_DNA"/>
</dbReference>
<keyword evidence="3" id="KW-0133">Cell shape</keyword>
<keyword evidence="4 8" id="KW-1133">Transmembrane helix</keyword>
<dbReference type="PROSITE" id="PS00428">
    <property type="entry name" value="FTSW_RODA_SPOVE"/>
    <property type="match status" value="1"/>
</dbReference>
<name>A0A0A2E7V3_9PORP</name>
<keyword evidence="5 8" id="KW-0472">Membrane</keyword>
<keyword evidence="10" id="KW-1185">Reference proteome</keyword>
<evidence type="ECO:0000256" key="6">
    <source>
        <dbReference type="ARBA" id="ARBA00032370"/>
    </source>
</evidence>
<keyword evidence="2 8" id="KW-0812">Transmembrane</keyword>
<dbReference type="InterPro" id="IPR001182">
    <property type="entry name" value="FtsW/RodA"/>
</dbReference>
<evidence type="ECO:0000256" key="7">
    <source>
        <dbReference type="ARBA" id="ARBA00033270"/>
    </source>
</evidence>
<feature type="transmembrane region" description="Helical" evidence="8">
    <location>
        <begin position="424"/>
        <end position="451"/>
    </location>
</feature>
<dbReference type="GO" id="GO:0008360">
    <property type="term" value="P:regulation of cell shape"/>
    <property type="evidence" value="ECO:0007669"/>
    <property type="project" value="UniProtKB-KW"/>
</dbReference>
<comment type="caution">
    <text evidence="9">The sequence shown here is derived from an EMBL/GenBank/DDBJ whole genome shotgun (WGS) entry which is preliminary data.</text>
</comment>
<gene>
    <name evidence="9" type="ORF">HQ47_07190</name>
</gene>
<reference evidence="9 10" key="1">
    <citation type="submission" date="2014-09" db="EMBL/GenBank/DDBJ databases">
        <title>Draft Genome Sequence of Porphyromonas macacae COT-192_OH2859.</title>
        <authorList>
            <person name="Wallis C."/>
            <person name="Deusch O."/>
            <person name="O'Flynn C."/>
            <person name="Davis I."/>
            <person name="Horsfall A."/>
            <person name="Kirkwood N."/>
            <person name="Harris S."/>
            <person name="Eisen J.A."/>
            <person name="Coil D.A."/>
            <person name="Darling A.E."/>
            <person name="Jospin G."/>
            <person name="Alexiev A."/>
        </authorList>
    </citation>
    <scope>NUCLEOTIDE SEQUENCE [LARGE SCALE GENOMIC DNA]</scope>
    <source>
        <strain evidence="10">COT-192 OH2859</strain>
    </source>
</reference>
<protein>
    <recommendedName>
        <fullName evidence="7">Cell wall polymerase</fullName>
    </recommendedName>
    <alternativeName>
        <fullName evidence="6">Peptidoglycan polymerase</fullName>
    </alternativeName>
</protein>
<dbReference type="RefSeq" id="WP_036874331.1">
    <property type="nucleotide sequence ID" value="NZ_JRFA01000019.1"/>
</dbReference>
<dbReference type="PANTHER" id="PTHR30474">
    <property type="entry name" value="CELL CYCLE PROTEIN"/>
    <property type="match status" value="1"/>
</dbReference>
<feature type="transmembrane region" description="Helical" evidence="8">
    <location>
        <begin position="457"/>
        <end position="478"/>
    </location>
</feature>
<dbReference type="GO" id="GO:0032153">
    <property type="term" value="C:cell division site"/>
    <property type="evidence" value="ECO:0007669"/>
    <property type="project" value="TreeGrafter"/>
</dbReference>
<feature type="transmembrane region" description="Helical" evidence="8">
    <location>
        <begin position="393"/>
        <end position="412"/>
    </location>
</feature>
<feature type="transmembrane region" description="Helical" evidence="8">
    <location>
        <begin position="218"/>
        <end position="237"/>
    </location>
</feature>
<dbReference type="InterPro" id="IPR018365">
    <property type="entry name" value="Cell_cycle_FtsW-rel_CS"/>
</dbReference>
<sequence length="486" mass="54836">MANKANFSLAKRVDWFTVILYLLMVAAGWVAICGASYDFNLYALFQMGSRPVMQLIWIGLALIIGFAVLLIDTDFLEDISPFLYVIMLLILAVTIFVAPNIKGSHSWLVIGPLRLQPAEFAKVTTALMLSRQLGKYGFKIKGWRNYAMVFGIICAPMLLILLQSETGSALVFSAFFLVLYREGMTGSILSLAFAAIVYFVFSLIFENIIWWGTTRADLFIIGTLIFVFSVVGIITYCHRLPRNFYRYFGFATFGILLLSAIIYRLFPFDFSYVIIGLDVLLFLLMLFFTLTRYRLSFFLIGLFIAGSALYFYSVNYIFDHILEPHQQTRIKVALNIEEDFRGNGYNVDQSKIAIGSGGLLGKGFLDGTQTKLNYVPEQATDFIFCTIGEEQGFLGSMLLLLGYTLLILRLCYLAERQEHTFGRVYGYSVASILLFHLFINVGMVLGLVPVIGIPLPFFSYGGSSLWGFTLLIFIFLGIDARRTIFN</sequence>
<feature type="transmembrane region" description="Helical" evidence="8">
    <location>
        <begin position="244"/>
        <end position="266"/>
    </location>
</feature>
<evidence type="ECO:0000256" key="2">
    <source>
        <dbReference type="ARBA" id="ARBA00022692"/>
    </source>
</evidence>
<dbReference type="Proteomes" id="UP000030103">
    <property type="component" value="Unassembled WGS sequence"/>
</dbReference>
<feature type="transmembrane region" description="Helical" evidence="8">
    <location>
        <begin position="272"/>
        <end position="290"/>
    </location>
</feature>
<dbReference type="PANTHER" id="PTHR30474:SF1">
    <property type="entry name" value="PEPTIDOGLYCAN GLYCOSYLTRANSFERASE MRDB"/>
    <property type="match status" value="1"/>
</dbReference>
<dbReference type="GO" id="GO:0005886">
    <property type="term" value="C:plasma membrane"/>
    <property type="evidence" value="ECO:0007669"/>
    <property type="project" value="TreeGrafter"/>
</dbReference>
<feature type="transmembrane region" description="Helical" evidence="8">
    <location>
        <begin position="297"/>
        <end position="318"/>
    </location>
</feature>
<proteinExistence type="predicted"/>
<feature type="transmembrane region" description="Helical" evidence="8">
    <location>
        <begin position="191"/>
        <end position="212"/>
    </location>
</feature>
<dbReference type="Pfam" id="PF01098">
    <property type="entry name" value="FTSW_RODA_SPOVE"/>
    <property type="match status" value="2"/>
</dbReference>
<evidence type="ECO:0000313" key="9">
    <source>
        <dbReference type="EMBL" id="KGN73722.1"/>
    </source>
</evidence>
<comment type="subcellular location">
    <subcellularLocation>
        <location evidence="1">Membrane</location>
        <topology evidence="1">Multi-pass membrane protein</topology>
    </subcellularLocation>
</comment>
<evidence type="ECO:0000256" key="4">
    <source>
        <dbReference type="ARBA" id="ARBA00022989"/>
    </source>
</evidence>
<evidence type="ECO:0000256" key="5">
    <source>
        <dbReference type="ARBA" id="ARBA00023136"/>
    </source>
</evidence>